<dbReference type="OrthoDB" id="5735057at2"/>
<name>F3L3C7_9GAMM</name>
<keyword evidence="2" id="KW-1185">Reference proteome</keyword>
<proteinExistence type="predicted"/>
<evidence type="ECO:0000313" key="1">
    <source>
        <dbReference type="EMBL" id="EGG29199.1"/>
    </source>
</evidence>
<dbReference type="AlphaFoldDB" id="F3L3C7"/>
<dbReference type="RefSeq" id="WP_009576294.1">
    <property type="nucleotide sequence ID" value="NZ_AEIG01000062.1"/>
</dbReference>
<evidence type="ECO:0000313" key="2">
    <source>
        <dbReference type="Proteomes" id="UP000005615"/>
    </source>
</evidence>
<protein>
    <submittedName>
        <fullName evidence="1">Uncharacterized protein</fullName>
    </submittedName>
</protein>
<dbReference type="EMBL" id="AEIG01000062">
    <property type="protein sequence ID" value="EGG29199.1"/>
    <property type="molecule type" value="Genomic_DNA"/>
</dbReference>
<accession>F3L3C7</accession>
<gene>
    <name evidence="1" type="ORF">IMCC3088_2119</name>
</gene>
<sequence>MAQSNATISNKQFITMSVNLIHKALIEPTRTHSKNLYKSLLAGERRAITTVKMEDGSTVRFDIAIDTREYRGKLNYSMFRDGVTLLLANFVETMKSEKEPAIFRAEGEEHKMLFGVTAPSIQGEVLNVMALSAEVSPTSAEILLKLLYLPPDQFVQNADSSAGVLGA</sequence>
<organism evidence="1 2">
    <name type="scientific">Aequoribacter fuscus</name>
    <dbReference type="NCBI Taxonomy" id="2518989"/>
    <lineage>
        <taxon>Bacteria</taxon>
        <taxon>Pseudomonadati</taxon>
        <taxon>Pseudomonadota</taxon>
        <taxon>Gammaproteobacteria</taxon>
        <taxon>Cellvibrionales</taxon>
        <taxon>Halieaceae</taxon>
        <taxon>Aequoribacter</taxon>
    </lineage>
</organism>
<dbReference type="STRING" id="2518989.IMCC3088_2119"/>
<comment type="caution">
    <text evidence="1">The sequence shown here is derived from an EMBL/GenBank/DDBJ whole genome shotgun (WGS) entry which is preliminary data.</text>
</comment>
<reference evidence="1 2" key="1">
    <citation type="journal article" date="2011" name="J. Bacteriol.">
        <title>Genome sequence of strain IMCC3088, a proteorhodopsin-containing marine bacterium belonging to the OM60/NOR5 clade.</title>
        <authorList>
            <person name="Jang Y."/>
            <person name="Oh H.M."/>
            <person name="Kang I."/>
            <person name="Lee K."/>
            <person name="Yang S.J."/>
            <person name="Cho J.C."/>
        </authorList>
    </citation>
    <scope>NUCLEOTIDE SEQUENCE [LARGE SCALE GENOMIC DNA]</scope>
    <source>
        <strain evidence="1 2">IMCC3088</strain>
    </source>
</reference>
<dbReference type="Proteomes" id="UP000005615">
    <property type="component" value="Unassembled WGS sequence"/>
</dbReference>